<evidence type="ECO:0000313" key="4">
    <source>
        <dbReference type="Proteomes" id="UP001151002"/>
    </source>
</evidence>
<dbReference type="InterPro" id="IPR024047">
    <property type="entry name" value="MM3350-like_sf"/>
</dbReference>
<organism evidence="3 4">
    <name type="scientific">Paractinoplanes pyxinae</name>
    <dbReference type="NCBI Taxonomy" id="2997416"/>
    <lineage>
        <taxon>Bacteria</taxon>
        <taxon>Bacillati</taxon>
        <taxon>Actinomycetota</taxon>
        <taxon>Actinomycetes</taxon>
        <taxon>Micromonosporales</taxon>
        <taxon>Micromonosporaceae</taxon>
        <taxon>Paractinoplanes</taxon>
    </lineage>
</organism>
<sequence length="181" mass="20622">MARSWLSIRVDLVSGRGVDFWPRPGRIFAAARTHTFEQLARAIDVAFARWDLSHLHSFTFSSGVQATPLDLWDDAPDDSIDSSTSKLSRLELGEQFAYWFDFGDDWTHLCTVAEQRIDPLDTVGIVTPGPVPYFGWGDLPDQYERRWDGDDGESEPPKRPSNAETHLPPLLPWWGPRSRRP</sequence>
<gene>
    <name evidence="3" type="ORF">OWR29_37515</name>
</gene>
<evidence type="ECO:0000313" key="3">
    <source>
        <dbReference type="EMBL" id="MCY1143734.1"/>
    </source>
</evidence>
<feature type="region of interest" description="Disordered" evidence="1">
    <location>
        <begin position="142"/>
        <end position="181"/>
    </location>
</feature>
<reference evidence="3" key="1">
    <citation type="submission" date="2022-11" db="EMBL/GenBank/DDBJ databases">
        <authorList>
            <person name="Somphong A."/>
            <person name="Phongsopitanun W."/>
        </authorList>
    </citation>
    <scope>NUCLEOTIDE SEQUENCE</scope>
    <source>
        <strain evidence="3">Pm04-4</strain>
    </source>
</reference>
<proteinExistence type="predicted"/>
<feature type="domain" description="Plasmid pRiA4b Orf3-like" evidence="2">
    <location>
        <begin position="29"/>
        <end position="114"/>
    </location>
</feature>
<comment type="caution">
    <text evidence="3">The sequence shown here is derived from an EMBL/GenBank/DDBJ whole genome shotgun (WGS) entry which is preliminary data.</text>
</comment>
<dbReference type="Proteomes" id="UP001151002">
    <property type="component" value="Unassembled WGS sequence"/>
</dbReference>
<evidence type="ECO:0000259" key="2">
    <source>
        <dbReference type="Pfam" id="PF07929"/>
    </source>
</evidence>
<keyword evidence="4" id="KW-1185">Reference proteome</keyword>
<dbReference type="InterPro" id="IPR012912">
    <property type="entry name" value="Plasmid_pRiA4b_Orf3-like"/>
</dbReference>
<accession>A0ABT4BB38</accession>
<dbReference type="Pfam" id="PF07929">
    <property type="entry name" value="PRiA4_ORF3"/>
    <property type="match status" value="1"/>
</dbReference>
<dbReference type="RefSeq" id="WP_267568262.1">
    <property type="nucleotide sequence ID" value="NZ_JAPNTZ010000016.1"/>
</dbReference>
<name>A0ABT4BB38_9ACTN</name>
<dbReference type="SUPFAM" id="SSF159941">
    <property type="entry name" value="MM3350-like"/>
    <property type="match status" value="1"/>
</dbReference>
<evidence type="ECO:0000256" key="1">
    <source>
        <dbReference type="SAM" id="MobiDB-lite"/>
    </source>
</evidence>
<dbReference type="Gene3D" id="3.10.290.30">
    <property type="entry name" value="MM3350-like"/>
    <property type="match status" value="1"/>
</dbReference>
<protein>
    <recommendedName>
        <fullName evidence="2">Plasmid pRiA4b Orf3-like domain-containing protein</fullName>
    </recommendedName>
</protein>
<dbReference type="EMBL" id="JAPNTZ010000016">
    <property type="protein sequence ID" value="MCY1143734.1"/>
    <property type="molecule type" value="Genomic_DNA"/>
</dbReference>